<dbReference type="Proteomes" id="UP000652477">
    <property type="component" value="Unassembled WGS sequence"/>
</dbReference>
<keyword evidence="2" id="KW-1185">Reference proteome</keyword>
<reference evidence="1" key="1">
    <citation type="submission" date="2020-08" db="EMBL/GenBank/DDBJ databases">
        <title>Genome public.</title>
        <authorList>
            <person name="Liu C."/>
            <person name="Sun Q."/>
        </authorList>
    </citation>
    <scope>NUCLEOTIDE SEQUENCE</scope>
    <source>
        <strain evidence="1">NSJ-55</strain>
    </source>
</reference>
<gene>
    <name evidence="1" type="ORF">H8S37_04040</name>
</gene>
<protein>
    <submittedName>
        <fullName evidence="1">Uncharacterized protein</fullName>
    </submittedName>
</protein>
<accession>A0A923LHH2</accession>
<dbReference type="RefSeq" id="WP_186874738.1">
    <property type="nucleotide sequence ID" value="NZ_JACOPF010000001.1"/>
</dbReference>
<proteinExistence type="predicted"/>
<name>A0A923LHH2_9FIRM</name>
<evidence type="ECO:0000313" key="2">
    <source>
        <dbReference type="Proteomes" id="UP000652477"/>
    </source>
</evidence>
<evidence type="ECO:0000313" key="1">
    <source>
        <dbReference type="EMBL" id="MBC5688104.1"/>
    </source>
</evidence>
<dbReference type="AlphaFoldDB" id="A0A923LHH2"/>
<sequence length="83" mass="9882">MVNNDFLNDMFKAYDSSYRAKDQRKMDIAIRKKEFENTLDKMWKIYVVNPNQIIEYNKQVVSIKECGCKIYRNSDGKHKIVIG</sequence>
<organism evidence="1 2">
    <name type="scientific">Mediterraneibacter hominis</name>
    <dbReference type="NCBI Taxonomy" id="2763054"/>
    <lineage>
        <taxon>Bacteria</taxon>
        <taxon>Bacillati</taxon>
        <taxon>Bacillota</taxon>
        <taxon>Clostridia</taxon>
        <taxon>Lachnospirales</taxon>
        <taxon>Lachnospiraceae</taxon>
        <taxon>Mediterraneibacter</taxon>
    </lineage>
</organism>
<comment type="caution">
    <text evidence="1">The sequence shown here is derived from an EMBL/GenBank/DDBJ whole genome shotgun (WGS) entry which is preliminary data.</text>
</comment>
<dbReference type="EMBL" id="JACOPF010000001">
    <property type="protein sequence ID" value="MBC5688104.1"/>
    <property type="molecule type" value="Genomic_DNA"/>
</dbReference>